<dbReference type="Proteomes" id="UP000829196">
    <property type="component" value="Unassembled WGS sequence"/>
</dbReference>
<dbReference type="AlphaFoldDB" id="A0A8T3BJK3"/>
<reference evidence="1" key="1">
    <citation type="journal article" date="2022" name="Front. Genet.">
        <title>Chromosome-Scale Assembly of the Dendrobium nobile Genome Provides Insights Into the Molecular Mechanism of the Biosynthesis of the Medicinal Active Ingredient of Dendrobium.</title>
        <authorList>
            <person name="Xu Q."/>
            <person name="Niu S.-C."/>
            <person name="Li K.-L."/>
            <person name="Zheng P.-J."/>
            <person name="Zhang X.-J."/>
            <person name="Jia Y."/>
            <person name="Liu Y."/>
            <person name="Niu Y.-X."/>
            <person name="Yu L.-H."/>
            <person name="Chen D.-F."/>
            <person name="Zhang G.-Q."/>
        </authorList>
    </citation>
    <scope>NUCLEOTIDE SEQUENCE</scope>
    <source>
        <tissue evidence="1">Leaf</tissue>
    </source>
</reference>
<keyword evidence="2" id="KW-1185">Reference proteome</keyword>
<dbReference type="EMBL" id="JAGYWB010000009">
    <property type="protein sequence ID" value="KAI0511308.1"/>
    <property type="molecule type" value="Genomic_DNA"/>
</dbReference>
<evidence type="ECO:0000313" key="2">
    <source>
        <dbReference type="Proteomes" id="UP000829196"/>
    </source>
</evidence>
<protein>
    <submittedName>
        <fullName evidence="1">Uncharacterized protein</fullName>
    </submittedName>
</protein>
<accession>A0A8T3BJK3</accession>
<sequence>MYISTMFYFFRDIYDQQTTKEQATYGFFAGDSTVLVRAFFRYFVFYIWFQDLYFFGFKESLLFWLQSLVKNFECFFMCN</sequence>
<organism evidence="1 2">
    <name type="scientific">Dendrobium nobile</name>
    <name type="common">Orchid</name>
    <dbReference type="NCBI Taxonomy" id="94219"/>
    <lineage>
        <taxon>Eukaryota</taxon>
        <taxon>Viridiplantae</taxon>
        <taxon>Streptophyta</taxon>
        <taxon>Embryophyta</taxon>
        <taxon>Tracheophyta</taxon>
        <taxon>Spermatophyta</taxon>
        <taxon>Magnoliopsida</taxon>
        <taxon>Liliopsida</taxon>
        <taxon>Asparagales</taxon>
        <taxon>Orchidaceae</taxon>
        <taxon>Epidendroideae</taxon>
        <taxon>Malaxideae</taxon>
        <taxon>Dendrobiinae</taxon>
        <taxon>Dendrobium</taxon>
    </lineage>
</organism>
<gene>
    <name evidence="1" type="ORF">KFK09_011934</name>
</gene>
<proteinExistence type="predicted"/>
<evidence type="ECO:0000313" key="1">
    <source>
        <dbReference type="EMBL" id="KAI0511308.1"/>
    </source>
</evidence>
<comment type="caution">
    <text evidence="1">The sequence shown here is derived from an EMBL/GenBank/DDBJ whole genome shotgun (WGS) entry which is preliminary data.</text>
</comment>
<name>A0A8T3BJK3_DENNO</name>